<comment type="caution">
    <text evidence="1">The sequence shown here is derived from an EMBL/GenBank/DDBJ whole genome shotgun (WGS) entry which is preliminary data.</text>
</comment>
<protein>
    <submittedName>
        <fullName evidence="1">Uncharacterized protein</fullName>
    </submittedName>
</protein>
<name>A0ABV0I911_VEIPA</name>
<evidence type="ECO:0000313" key="1">
    <source>
        <dbReference type="EMBL" id="MEO9177830.1"/>
    </source>
</evidence>
<keyword evidence="2" id="KW-1185">Reference proteome</keyword>
<dbReference type="RefSeq" id="WP_101928203.1">
    <property type="nucleotide sequence ID" value="NZ_JAWFXN010000003.1"/>
</dbReference>
<dbReference type="EMBL" id="PKMC02000004">
    <property type="protein sequence ID" value="MEO9177830.1"/>
    <property type="molecule type" value="Genomic_DNA"/>
</dbReference>
<reference evidence="1 2" key="2">
    <citation type="submission" date="2024-04" db="EMBL/GenBank/DDBJ databases">
        <title>Na.</title>
        <authorList>
            <person name="Choi B."/>
        </authorList>
    </citation>
    <scope>NUCLEOTIDE SEQUENCE [LARGE SCALE GENOMIC DNA]</scope>
    <source>
        <strain evidence="1 2">UMB0138</strain>
    </source>
</reference>
<sequence length="104" mass="12167">MISNNIDNINNIETIKAYRDFIGQEKSRQILVLKNEKLIYQGKFDVIITYNSNVYTITLNSDNMYDKKFYSVFSSKYSKLSFDGNCLRIDGEDKENQKVITQIC</sequence>
<evidence type="ECO:0000313" key="2">
    <source>
        <dbReference type="Proteomes" id="UP000234197"/>
    </source>
</evidence>
<dbReference type="Proteomes" id="UP000234197">
    <property type="component" value="Unassembled WGS sequence"/>
</dbReference>
<proteinExistence type="predicted"/>
<organism evidence="1 2">
    <name type="scientific">Veillonella parvula</name>
    <name type="common">Staphylococcus parvulus</name>
    <dbReference type="NCBI Taxonomy" id="29466"/>
    <lineage>
        <taxon>Bacteria</taxon>
        <taxon>Bacillati</taxon>
        <taxon>Bacillota</taxon>
        <taxon>Negativicutes</taxon>
        <taxon>Veillonellales</taxon>
        <taxon>Veillonellaceae</taxon>
        <taxon>Veillonella</taxon>
    </lineage>
</organism>
<accession>A0ABV0I911</accession>
<gene>
    <name evidence="1" type="ORF">CYJ21_002570</name>
</gene>
<reference evidence="2" key="1">
    <citation type="submission" date="2017-12" db="EMBL/GenBank/DDBJ databases">
        <title>Phylogenetic diversity of female urinary microbiome.</title>
        <authorList>
            <person name="Thomas-White K."/>
            <person name="Wolfe A.J."/>
        </authorList>
    </citation>
    <scope>NUCLEOTIDE SEQUENCE [LARGE SCALE GENOMIC DNA]</scope>
    <source>
        <strain evidence="2">UMB0138</strain>
    </source>
</reference>